<dbReference type="Pfam" id="PF02028">
    <property type="entry name" value="BCCT"/>
    <property type="match status" value="1"/>
</dbReference>
<protein>
    <recommendedName>
        <fullName evidence="11">Glycine betaine transporter</fullName>
    </recommendedName>
</protein>
<evidence type="ECO:0000313" key="10">
    <source>
        <dbReference type="Proteomes" id="UP000752012"/>
    </source>
</evidence>
<feature type="transmembrane region" description="Helical" evidence="8">
    <location>
        <begin position="12"/>
        <end position="32"/>
    </location>
</feature>
<name>A0A969PNZ6_9BACI</name>
<comment type="caution">
    <text evidence="9">The sequence shown here is derived from an EMBL/GenBank/DDBJ whole genome shotgun (WGS) entry which is preliminary data.</text>
</comment>
<dbReference type="AlphaFoldDB" id="A0A969PNZ6"/>
<keyword evidence="6 8" id="KW-1133">Transmembrane helix</keyword>
<evidence type="ECO:0000313" key="9">
    <source>
        <dbReference type="EMBL" id="NJP36900.1"/>
    </source>
</evidence>
<dbReference type="InterPro" id="IPR000060">
    <property type="entry name" value="BCCT_transptr"/>
</dbReference>
<dbReference type="GO" id="GO:0005886">
    <property type="term" value="C:plasma membrane"/>
    <property type="evidence" value="ECO:0007669"/>
    <property type="project" value="UniProtKB-SubCell"/>
</dbReference>
<dbReference type="EMBL" id="JAATHJ010000005">
    <property type="protein sequence ID" value="NJP36900.1"/>
    <property type="molecule type" value="Genomic_DNA"/>
</dbReference>
<keyword evidence="10" id="KW-1185">Reference proteome</keyword>
<keyword evidence="4" id="KW-1003">Cell membrane</keyword>
<gene>
    <name evidence="9" type="ORF">HCN83_04795</name>
</gene>
<evidence type="ECO:0000256" key="8">
    <source>
        <dbReference type="SAM" id="Phobius"/>
    </source>
</evidence>
<dbReference type="RefSeq" id="WP_168005196.1">
    <property type="nucleotide sequence ID" value="NZ_JAATHJ010000005.1"/>
</dbReference>
<evidence type="ECO:0008006" key="11">
    <source>
        <dbReference type="Google" id="ProtNLM"/>
    </source>
</evidence>
<feature type="transmembrane region" description="Helical" evidence="8">
    <location>
        <begin position="44"/>
        <end position="70"/>
    </location>
</feature>
<evidence type="ECO:0000256" key="6">
    <source>
        <dbReference type="ARBA" id="ARBA00022989"/>
    </source>
</evidence>
<evidence type="ECO:0000256" key="1">
    <source>
        <dbReference type="ARBA" id="ARBA00004651"/>
    </source>
</evidence>
<feature type="transmembrane region" description="Helical" evidence="8">
    <location>
        <begin position="165"/>
        <end position="188"/>
    </location>
</feature>
<feature type="transmembrane region" description="Helical" evidence="8">
    <location>
        <begin position="140"/>
        <end position="159"/>
    </location>
</feature>
<accession>A0A969PNZ6</accession>
<evidence type="ECO:0000256" key="7">
    <source>
        <dbReference type="ARBA" id="ARBA00023136"/>
    </source>
</evidence>
<keyword evidence="5 8" id="KW-0812">Transmembrane</keyword>
<organism evidence="9 10">
    <name type="scientific">Alkalicoccus luteus</name>
    <dbReference type="NCBI Taxonomy" id="1237094"/>
    <lineage>
        <taxon>Bacteria</taxon>
        <taxon>Bacillati</taxon>
        <taxon>Bacillota</taxon>
        <taxon>Bacilli</taxon>
        <taxon>Bacillales</taxon>
        <taxon>Bacillaceae</taxon>
        <taxon>Alkalicoccus</taxon>
    </lineage>
</organism>
<dbReference type="PANTHER" id="PTHR30047">
    <property type="entry name" value="HIGH-AFFINITY CHOLINE TRANSPORT PROTEIN-RELATED"/>
    <property type="match status" value="1"/>
</dbReference>
<keyword evidence="3" id="KW-0813">Transport</keyword>
<evidence type="ECO:0000256" key="3">
    <source>
        <dbReference type="ARBA" id="ARBA00022448"/>
    </source>
</evidence>
<comment type="similarity">
    <text evidence="2">Belongs to the BCCT transporter (TC 2.A.15) family.</text>
</comment>
<proteinExistence type="inferred from homology"/>
<evidence type="ECO:0000256" key="4">
    <source>
        <dbReference type="ARBA" id="ARBA00022475"/>
    </source>
</evidence>
<comment type="subcellular location">
    <subcellularLocation>
        <location evidence="1">Cell membrane</location>
        <topology evidence="1">Multi-pass membrane protein</topology>
    </subcellularLocation>
</comment>
<dbReference type="Proteomes" id="UP000752012">
    <property type="component" value="Unassembled WGS sequence"/>
</dbReference>
<evidence type="ECO:0000256" key="2">
    <source>
        <dbReference type="ARBA" id="ARBA00005658"/>
    </source>
</evidence>
<feature type="transmembrane region" description="Helical" evidence="8">
    <location>
        <begin position="96"/>
        <end position="119"/>
    </location>
</feature>
<dbReference type="PANTHER" id="PTHR30047:SF7">
    <property type="entry name" value="HIGH-AFFINITY CHOLINE TRANSPORT PROTEIN"/>
    <property type="match status" value="1"/>
</dbReference>
<reference evidence="9 10" key="1">
    <citation type="submission" date="2020-03" db="EMBL/GenBank/DDBJ databases">
        <title>Assessment of the enzymatic potential of alkaline-tolerant lipase obtained from Bacillus luteus H11 (technogenic soil) for the bioremediation of saline soils contaminated with petroleum substances.</title>
        <authorList>
            <person name="Kalwasinska A."/>
        </authorList>
    </citation>
    <scope>NUCLEOTIDE SEQUENCE [LARGE SCALE GENOMIC DNA]</scope>
    <source>
        <strain evidence="9 10">H11</strain>
    </source>
</reference>
<keyword evidence="7 8" id="KW-0472">Membrane</keyword>
<evidence type="ECO:0000256" key="5">
    <source>
        <dbReference type="ARBA" id="ARBA00022692"/>
    </source>
</evidence>
<dbReference type="GO" id="GO:0022857">
    <property type="term" value="F:transmembrane transporter activity"/>
    <property type="evidence" value="ECO:0007669"/>
    <property type="project" value="InterPro"/>
</dbReference>
<sequence length="194" mass="21541">MYERKIYDCLKSIYFPGWAWWISWTPFVGMFIARVSRGRTIREFIFGVILAPSLVTFFWFAMLGGTGIYLELFEAVLISDESLETALFAALQELPLTTFVSVAAMAIVIIFFVTTADSATFVLGMQSTGGRLNPPPSIKVMWGVIFVSITSILLLVGGLDAFQTAIVVLALPLSVIMIFMCIGIMKILNEEKRA</sequence>